<protein>
    <submittedName>
        <fullName evidence="1">Uncharacterized protein</fullName>
    </submittedName>
</protein>
<dbReference type="AlphaFoldDB" id="A0AAD7E6D0"/>
<sequence>MSAWAPARASLRPRYRIKLPLSAGTTYVDDLVLGLCLPDSAFGRPGSKKYCCRYSTMPWYRFTRSRGTPPALISTLNPALLRPSDHLDFSHHEEVIIRFPRSPQRTYALFRYCSLADRQTAPFPTDCAGFLYYWTPQDKDRPPLGLGLEGSVRLRLTSDPSSFEAGEDLRLPTGAPWQTILPQIARRKQDGTLARQLLAENLVTPAQLASARRVFAGSGRITPQLTLFRLGQEFPVDFADGGVKLSVVGDDKLHKIHFPRLFSDGWSGSALASFEPSTHPAHTAAGRRVVCLRIGRIMHPVFCAVPGYGGPFVKPEKGRLLMLSGEAPWAYDIDADIDADEENAQALRVLWDNSGGASRRVMNARSTTVPQALCRVGCRPACPIPPTALTRRLPSQHGYERMLTVCPPYFPSGGREAADRAHAWGRGATAADAADDALKAFLIFAR</sequence>
<dbReference type="Proteomes" id="UP001218218">
    <property type="component" value="Unassembled WGS sequence"/>
</dbReference>
<accession>A0AAD7E6D0</accession>
<dbReference type="EMBL" id="JARIHO010000169">
    <property type="protein sequence ID" value="KAJ7300426.1"/>
    <property type="molecule type" value="Genomic_DNA"/>
</dbReference>
<reference evidence="1" key="1">
    <citation type="submission" date="2023-03" db="EMBL/GenBank/DDBJ databases">
        <title>Massive genome expansion in bonnet fungi (Mycena s.s.) driven by repeated elements and novel gene families across ecological guilds.</title>
        <authorList>
            <consortium name="Lawrence Berkeley National Laboratory"/>
            <person name="Harder C.B."/>
            <person name="Miyauchi S."/>
            <person name="Viragh M."/>
            <person name="Kuo A."/>
            <person name="Thoen E."/>
            <person name="Andreopoulos B."/>
            <person name="Lu D."/>
            <person name="Skrede I."/>
            <person name="Drula E."/>
            <person name="Henrissat B."/>
            <person name="Morin E."/>
            <person name="Kohler A."/>
            <person name="Barry K."/>
            <person name="LaButti K."/>
            <person name="Morin E."/>
            <person name="Salamov A."/>
            <person name="Lipzen A."/>
            <person name="Mereny Z."/>
            <person name="Hegedus B."/>
            <person name="Baldrian P."/>
            <person name="Stursova M."/>
            <person name="Weitz H."/>
            <person name="Taylor A."/>
            <person name="Grigoriev I.V."/>
            <person name="Nagy L.G."/>
            <person name="Martin F."/>
            <person name="Kauserud H."/>
        </authorList>
    </citation>
    <scope>NUCLEOTIDE SEQUENCE</scope>
    <source>
        <strain evidence="1">CBHHK002</strain>
    </source>
</reference>
<keyword evidence="2" id="KW-1185">Reference proteome</keyword>
<organism evidence="1 2">
    <name type="scientific">Mycena albidolilacea</name>
    <dbReference type="NCBI Taxonomy" id="1033008"/>
    <lineage>
        <taxon>Eukaryota</taxon>
        <taxon>Fungi</taxon>
        <taxon>Dikarya</taxon>
        <taxon>Basidiomycota</taxon>
        <taxon>Agaricomycotina</taxon>
        <taxon>Agaricomycetes</taxon>
        <taxon>Agaricomycetidae</taxon>
        <taxon>Agaricales</taxon>
        <taxon>Marasmiineae</taxon>
        <taxon>Mycenaceae</taxon>
        <taxon>Mycena</taxon>
    </lineage>
</organism>
<proteinExistence type="predicted"/>
<evidence type="ECO:0000313" key="2">
    <source>
        <dbReference type="Proteomes" id="UP001218218"/>
    </source>
</evidence>
<comment type="caution">
    <text evidence="1">The sequence shown here is derived from an EMBL/GenBank/DDBJ whole genome shotgun (WGS) entry which is preliminary data.</text>
</comment>
<evidence type="ECO:0000313" key="1">
    <source>
        <dbReference type="EMBL" id="KAJ7300426.1"/>
    </source>
</evidence>
<name>A0AAD7E6D0_9AGAR</name>
<gene>
    <name evidence="1" type="ORF">DFH08DRAFT_979680</name>
</gene>